<name>A0ABX7WRS4_9GAMM</name>
<gene>
    <name evidence="1" type="ORF">J9253_18415</name>
</gene>
<dbReference type="Proteomes" id="UP000672039">
    <property type="component" value="Chromosome"/>
</dbReference>
<evidence type="ECO:0000313" key="2">
    <source>
        <dbReference type="Proteomes" id="UP000672039"/>
    </source>
</evidence>
<proteinExistence type="predicted"/>
<keyword evidence="2" id="KW-1185">Reference proteome</keyword>
<evidence type="ECO:0000313" key="1">
    <source>
        <dbReference type="EMBL" id="QTR45936.1"/>
    </source>
</evidence>
<dbReference type="InterPro" id="IPR011009">
    <property type="entry name" value="Kinase-like_dom_sf"/>
</dbReference>
<protein>
    <submittedName>
        <fullName evidence="1">Phosphotransferase</fullName>
    </submittedName>
</protein>
<sequence>MSDLSTHFPDYLAGYRETPCQFWSGNIAPHPLKNSATTTPPTQPRQWQDRPYFCDNLARLCEENLGGRVSDITFPGGADRSACLVRWEDGRTAIASFRGETGRARLEERVLHHLNQYAAPVPNVLFFNGIVMLQETLAGERLSTLLAGAEAAPRYTLLASALSSLHQIHLAAAQAGIDQAVPVIGGEEDWIARHIRQLRKIGDAFDIPVPALDKASLQDILLPLKPRLVKWDARPGNAMVDPTGKVSWFDWEHCGARNRLDDLVWLLCDESVPFCSTTEQALLTEFVPLFADGAPPEVAHRYAAVAGVLHCTARLGLILHKQQGEEGWWDRQEILDYDYIGVTLPQAQQLCARAADWASREPLVASLVPWFADVAGHIETL</sequence>
<organism evidence="1 2">
    <name type="scientific">Thiothrix litoralis</name>
    <dbReference type="NCBI Taxonomy" id="2891210"/>
    <lineage>
        <taxon>Bacteria</taxon>
        <taxon>Pseudomonadati</taxon>
        <taxon>Pseudomonadota</taxon>
        <taxon>Gammaproteobacteria</taxon>
        <taxon>Thiotrichales</taxon>
        <taxon>Thiotrichaceae</taxon>
        <taxon>Thiothrix</taxon>
    </lineage>
</organism>
<accession>A0ABX7WRS4</accession>
<dbReference type="SUPFAM" id="SSF56112">
    <property type="entry name" value="Protein kinase-like (PK-like)"/>
    <property type="match status" value="1"/>
</dbReference>
<reference evidence="1 2" key="1">
    <citation type="submission" date="2021-04" db="EMBL/GenBank/DDBJ databases">
        <title>Genomics, taxonomy and metabolism of representatives of sulfur bacteria of the genus Thiothrix: Thiothrix fructosivorans QT, Thiothrix unzii A1T and three new species, Thiothrix subterranea sp. nov., Thiothrix litoralis sp. nov. and 'Candidatus Thiothrix anitrata' sp. nov.</title>
        <authorList>
            <person name="Ravin N.V."/>
            <person name="Smolyakov D."/>
            <person name="Rudenko T.S."/>
            <person name="Mardanov A.V."/>
            <person name="Beletsky A.V."/>
            <person name="Markov N.D."/>
            <person name="Fomenkov A.I."/>
            <person name="Roberts R.J."/>
            <person name="Karnachuk O.V."/>
            <person name="Novikov A."/>
            <person name="Grabovich M.Y."/>
        </authorList>
    </citation>
    <scope>NUCLEOTIDE SEQUENCE [LARGE SCALE GENOMIC DNA]</scope>
    <source>
        <strain evidence="1 2">AS</strain>
    </source>
</reference>
<dbReference type="RefSeq" id="WP_210222313.1">
    <property type="nucleotide sequence ID" value="NZ_CP072801.1"/>
</dbReference>
<dbReference type="EMBL" id="CP072801">
    <property type="protein sequence ID" value="QTR45936.1"/>
    <property type="molecule type" value="Genomic_DNA"/>
</dbReference>
<dbReference type="Gene3D" id="3.90.1200.10">
    <property type="match status" value="1"/>
</dbReference>